<keyword evidence="8" id="KW-1185">Reference proteome</keyword>
<dbReference type="InterPro" id="IPR050655">
    <property type="entry name" value="Plant_B3_domain"/>
</dbReference>
<evidence type="ECO:0000256" key="4">
    <source>
        <dbReference type="ARBA" id="ARBA00023163"/>
    </source>
</evidence>
<keyword evidence="4" id="KW-0804">Transcription</keyword>
<keyword evidence="2" id="KW-0805">Transcription regulation</keyword>
<accession>A0ABQ9L9D1</accession>
<dbReference type="PANTHER" id="PTHR31920">
    <property type="entry name" value="B3 DOMAIN-CONTAINING"/>
    <property type="match status" value="1"/>
</dbReference>
<comment type="subcellular location">
    <subcellularLocation>
        <location evidence="1">Nucleus</location>
    </subcellularLocation>
</comment>
<dbReference type="SMART" id="SM01019">
    <property type="entry name" value="B3"/>
    <property type="match status" value="2"/>
</dbReference>
<proteinExistence type="predicted"/>
<evidence type="ECO:0000256" key="5">
    <source>
        <dbReference type="ARBA" id="ARBA00023242"/>
    </source>
</evidence>
<feature type="domain" description="TF-B3" evidence="6">
    <location>
        <begin position="158"/>
        <end position="255"/>
    </location>
</feature>
<dbReference type="EMBL" id="JARPOI010000014">
    <property type="protein sequence ID" value="KAJ9160081.1"/>
    <property type="molecule type" value="Genomic_DNA"/>
</dbReference>
<evidence type="ECO:0000313" key="7">
    <source>
        <dbReference type="EMBL" id="KAJ9160081.1"/>
    </source>
</evidence>
<evidence type="ECO:0000313" key="8">
    <source>
        <dbReference type="Proteomes" id="UP001174677"/>
    </source>
</evidence>
<gene>
    <name evidence="7" type="ORF">P3X46_025515</name>
</gene>
<comment type="caution">
    <text evidence="7">The sequence shown here is derived from an EMBL/GenBank/DDBJ whole genome shotgun (WGS) entry which is preliminary data.</text>
</comment>
<reference evidence="7" key="1">
    <citation type="journal article" date="2023" name="Plant Biotechnol. J.">
        <title>Chromosome-level wild Hevea brasiliensis genome provides new tools for genomic-assisted breeding and valuable loci to elevate rubber yield.</title>
        <authorList>
            <person name="Cheng H."/>
            <person name="Song X."/>
            <person name="Hu Y."/>
            <person name="Wu T."/>
            <person name="Yang Q."/>
            <person name="An Z."/>
            <person name="Feng S."/>
            <person name="Deng Z."/>
            <person name="Wu W."/>
            <person name="Zeng X."/>
            <person name="Tu M."/>
            <person name="Wang X."/>
            <person name="Huang H."/>
        </authorList>
    </citation>
    <scope>NUCLEOTIDE SEQUENCE</scope>
    <source>
        <strain evidence="7">MT/VB/25A 57/8</strain>
    </source>
</reference>
<keyword evidence="5" id="KW-0539">Nucleus</keyword>
<dbReference type="Pfam" id="PF02362">
    <property type="entry name" value="B3"/>
    <property type="match status" value="2"/>
</dbReference>
<evidence type="ECO:0000256" key="3">
    <source>
        <dbReference type="ARBA" id="ARBA00023125"/>
    </source>
</evidence>
<name>A0ABQ9L9D1_HEVBR</name>
<dbReference type="PROSITE" id="PS50863">
    <property type="entry name" value="B3"/>
    <property type="match status" value="2"/>
</dbReference>
<keyword evidence="3" id="KW-0238">DNA-binding</keyword>
<dbReference type="PANTHER" id="PTHR31920:SF108">
    <property type="entry name" value="B3 DOMAIN-CONTAINING TRANSCRIPTION FACTOR VRN1-LIKE"/>
    <property type="match status" value="1"/>
</dbReference>
<feature type="domain" description="TF-B3" evidence="6">
    <location>
        <begin position="7"/>
        <end position="100"/>
    </location>
</feature>
<dbReference type="CDD" id="cd10017">
    <property type="entry name" value="B3_DNA"/>
    <property type="match status" value="2"/>
</dbReference>
<dbReference type="Proteomes" id="UP001174677">
    <property type="component" value="Chromosome 14"/>
</dbReference>
<evidence type="ECO:0000259" key="6">
    <source>
        <dbReference type="PROSITE" id="PS50863"/>
    </source>
</evidence>
<dbReference type="InterPro" id="IPR003340">
    <property type="entry name" value="B3_DNA-bd"/>
</dbReference>
<dbReference type="InterPro" id="IPR015300">
    <property type="entry name" value="DNA-bd_pseudobarrel_sf"/>
</dbReference>
<protein>
    <recommendedName>
        <fullName evidence="6">TF-B3 domain-containing protein</fullName>
    </recommendedName>
</protein>
<dbReference type="Gene3D" id="2.40.330.10">
    <property type="entry name" value="DNA-binding pseudobarrel domain"/>
    <property type="match status" value="2"/>
</dbReference>
<evidence type="ECO:0000256" key="1">
    <source>
        <dbReference type="ARBA" id="ARBA00004123"/>
    </source>
</evidence>
<evidence type="ECO:0000256" key="2">
    <source>
        <dbReference type="ARBA" id="ARBA00023015"/>
    </source>
</evidence>
<sequence>MDSMGSLFLKFILENTVKDGKLMIPRKFARQYANSLSNPVTLKLPSGAAWQVELLKNERDIWFDKGWKEFAQHYSLDLGDTVVFKYEKDSHFHVFICDQNGIEIEYPSELNVEEDEDEDEDKDIIELVCEKSVSKKAKLYIFRDGSELANNLITENPSFHFVVKSYHLEKGNVYVPNSFMKELMEITETESILLQVADKVKVWPVNVRFYPLKRMGCLTSGFVAFARENSLQAEDVCVFQLIKNNILNVSIFKNAS</sequence>
<dbReference type="SUPFAM" id="SSF101936">
    <property type="entry name" value="DNA-binding pseudobarrel domain"/>
    <property type="match status" value="2"/>
</dbReference>
<organism evidence="7 8">
    <name type="scientific">Hevea brasiliensis</name>
    <name type="common">Para rubber tree</name>
    <name type="synonym">Siphonia brasiliensis</name>
    <dbReference type="NCBI Taxonomy" id="3981"/>
    <lineage>
        <taxon>Eukaryota</taxon>
        <taxon>Viridiplantae</taxon>
        <taxon>Streptophyta</taxon>
        <taxon>Embryophyta</taxon>
        <taxon>Tracheophyta</taxon>
        <taxon>Spermatophyta</taxon>
        <taxon>Magnoliopsida</taxon>
        <taxon>eudicotyledons</taxon>
        <taxon>Gunneridae</taxon>
        <taxon>Pentapetalae</taxon>
        <taxon>rosids</taxon>
        <taxon>fabids</taxon>
        <taxon>Malpighiales</taxon>
        <taxon>Euphorbiaceae</taxon>
        <taxon>Crotonoideae</taxon>
        <taxon>Micrandreae</taxon>
        <taxon>Hevea</taxon>
    </lineage>
</organism>